<dbReference type="PANTHER" id="PTHR48063">
    <property type="entry name" value="LRR RECEPTOR-LIKE KINASE"/>
    <property type="match status" value="1"/>
</dbReference>
<gene>
    <name evidence="7" type="ORF">OLEA9_A017486</name>
</gene>
<keyword evidence="3" id="KW-0732">Signal</keyword>
<evidence type="ECO:0000256" key="3">
    <source>
        <dbReference type="ARBA" id="ARBA00022729"/>
    </source>
</evidence>
<feature type="non-terminal residue" evidence="7">
    <location>
        <position position="1"/>
    </location>
</feature>
<evidence type="ECO:0000313" key="8">
    <source>
        <dbReference type="Proteomes" id="UP000594638"/>
    </source>
</evidence>
<accession>A0A8S0VEX5</accession>
<dbReference type="Gene3D" id="3.80.10.10">
    <property type="entry name" value="Ribonuclease Inhibitor"/>
    <property type="match status" value="3"/>
</dbReference>
<dbReference type="EMBL" id="CACTIH010009384">
    <property type="protein sequence ID" value="CAA3030610.1"/>
    <property type="molecule type" value="Genomic_DNA"/>
</dbReference>
<comment type="caution">
    <text evidence="7">The sequence shown here is derived from an EMBL/GenBank/DDBJ whole genome shotgun (WGS) entry which is preliminary data.</text>
</comment>
<evidence type="ECO:0000256" key="4">
    <source>
        <dbReference type="ARBA" id="ARBA00022989"/>
    </source>
</evidence>
<reference evidence="7 8" key="1">
    <citation type="submission" date="2019-12" db="EMBL/GenBank/DDBJ databases">
        <authorList>
            <person name="Alioto T."/>
            <person name="Alioto T."/>
            <person name="Gomez Garrido J."/>
        </authorList>
    </citation>
    <scope>NUCLEOTIDE SEQUENCE [LARGE SCALE GENOMIC DNA]</scope>
</reference>
<dbReference type="OrthoDB" id="905148at2759"/>
<organism evidence="7 8">
    <name type="scientific">Olea europaea subsp. europaea</name>
    <dbReference type="NCBI Taxonomy" id="158383"/>
    <lineage>
        <taxon>Eukaryota</taxon>
        <taxon>Viridiplantae</taxon>
        <taxon>Streptophyta</taxon>
        <taxon>Embryophyta</taxon>
        <taxon>Tracheophyta</taxon>
        <taxon>Spermatophyta</taxon>
        <taxon>Magnoliopsida</taxon>
        <taxon>eudicotyledons</taxon>
        <taxon>Gunneridae</taxon>
        <taxon>Pentapetalae</taxon>
        <taxon>asterids</taxon>
        <taxon>lamiids</taxon>
        <taxon>Lamiales</taxon>
        <taxon>Oleaceae</taxon>
        <taxon>Oleeae</taxon>
        <taxon>Olea</taxon>
    </lineage>
</organism>
<evidence type="ECO:0000256" key="5">
    <source>
        <dbReference type="ARBA" id="ARBA00023136"/>
    </source>
</evidence>
<dbReference type="PANTHER" id="PTHR48063:SF98">
    <property type="entry name" value="LRR RECEPTOR-LIKE SERINE_THREONINE-PROTEIN KINASE FLS2"/>
    <property type="match status" value="1"/>
</dbReference>
<dbReference type="AlphaFoldDB" id="A0A8S0VEX5"/>
<keyword evidence="5" id="KW-0472">Membrane</keyword>
<dbReference type="Gramene" id="OE9A017486T1">
    <property type="protein sequence ID" value="OE9A017486C1"/>
    <property type="gene ID" value="OE9A017486"/>
</dbReference>
<sequence length="371" mass="42909">CWEEEMNALLHLKENINFPDRGRLPSWVVNEIGADWSQWQRVECSNTTKRVIQLNPDGARNLKLGDWYFNASLFLPFQELRNLSLYRNQLGFDRLLKLRNLEALDLGSNSFDRKILSSLSHEKLFRLAKLEVLGYTGNYGIIKDDILSVLNIMFQFSVDLVVQTGLKYLKVINLQFNYFNNSIFSSVHWLSSLKSLDLSYNKLKGTIQMKNLCALSDLVELDLSGNEVDNFTALTRIKRIHHLQVLKLEGIGVSIISNMVQSLRAFSYLKDFYFWYNHANGSMGSYEFLNFPCISIELLVNECKVISRFSFNGWLCELKNLQELDLSGIKYKGILPSCVANMTSLRLVDLSYNTLTYHTIHSQEISRLLYF</sequence>
<comment type="subcellular location">
    <subcellularLocation>
        <location evidence="1">Membrane</location>
        <topology evidence="1">Single-pass type I membrane protein</topology>
    </subcellularLocation>
</comment>
<dbReference type="Pfam" id="PF00560">
    <property type="entry name" value="LRR_1"/>
    <property type="match status" value="1"/>
</dbReference>
<name>A0A8S0VEX5_OLEEU</name>
<evidence type="ECO:0000256" key="1">
    <source>
        <dbReference type="ARBA" id="ARBA00004479"/>
    </source>
</evidence>
<protein>
    <submittedName>
        <fullName evidence="7">Uncharacterized protein</fullName>
    </submittedName>
</protein>
<dbReference type="InterPro" id="IPR001611">
    <property type="entry name" value="Leu-rich_rpt"/>
</dbReference>
<dbReference type="PRINTS" id="PR00019">
    <property type="entry name" value="LEURICHRPT"/>
</dbReference>
<dbReference type="InterPro" id="IPR046956">
    <property type="entry name" value="RLP23-like"/>
</dbReference>
<dbReference type="Proteomes" id="UP000594638">
    <property type="component" value="Unassembled WGS sequence"/>
</dbReference>
<evidence type="ECO:0000256" key="6">
    <source>
        <dbReference type="ARBA" id="ARBA00023180"/>
    </source>
</evidence>
<evidence type="ECO:0000313" key="7">
    <source>
        <dbReference type="EMBL" id="CAA3030610.1"/>
    </source>
</evidence>
<dbReference type="InterPro" id="IPR032675">
    <property type="entry name" value="LRR_dom_sf"/>
</dbReference>
<keyword evidence="4" id="KW-1133">Transmembrane helix</keyword>
<evidence type="ECO:0000256" key="2">
    <source>
        <dbReference type="ARBA" id="ARBA00022692"/>
    </source>
</evidence>
<keyword evidence="6" id="KW-0325">Glycoprotein</keyword>
<dbReference type="SUPFAM" id="SSF52058">
    <property type="entry name" value="L domain-like"/>
    <property type="match status" value="1"/>
</dbReference>
<keyword evidence="2" id="KW-0812">Transmembrane</keyword>
<dbReference type="GO" id="GO:0016020">
    <property type="term" value="C:membrane"/>
    <property type="evidence" value="ECO:0007669"/>
    <property type="project" value="UniProtKB-SubCell"/>
</dbReference>
<proteinExistence type="predicted"/>
<keyword evidence="8" id="KW-1185">Reference proteome</keyword>